<gene>
    <name evidence="10" type="ORF">N0V93_010283</name>
</gene>
<dbReference type="PROSITE" id="PS50929">
    <property type="entry name" value="ABC_TM1F"/>
    <property type="match status" value="1"/>
</dbReference>
<name>A0A9W8YJS5_9PEZI</name>
<feature type="transmembrane region" description="Helical" evidence="8">
    <location>
        <begin position="341"/>
        <end position="358"/>
    </location>
</feature>
<dbReference type="InterPro" id="IPR036640">
    <property type="entry name" value="ABC1_TM_sf"/>
</dbReference>
<dbReference type="InterPro" id="IPR003439">
    <property type="entry name" value="ABC_transporter-like_ATP-bd"/>
</dbReference>
<dbReference type="InterPro" id="IPR050173">
    <property type="entry name" value="ABC_transporter_C-like"/>
</dbReference>
<dbReference type="Gene3D" id="3.40.50.300">
    <property type="entry name" value="P-loop containing nucleotide triphosphate hydrolases"/>
    <property type="match status" value="2"/>
</dbReference>
<evidence type="ECO:0000256" key="3">
    <source>
        <dbReference type="ARBA" id="ARBA00022692"/>
    </source>
</evidence>
<feature type="transmembrane region" description="Helical" evidence="8">
    <location>
        <begin position="197"/>
        <end position="221"/>
    </location>
</feature>
<evidence type="ECO:0000256" key="7">
    <source>
        <dbReference type="ARBA" id="ARBA00023136"/>
    </source>
</evidence>
<dbReference type="Pfam" id="PF00005">
    <property type="entry name" value="ABC_tran"/>
    <property type="match status" value="1"/>
</dbReference>
<dbReference type="Pfam" id="PF00664">
    <property type="entry name" value="ABC_membrane"/>
    <property type="match status" value="1"/>
</dbReference>
<feature type="transmembrane region" description="Helical" evidence="8">
    <location>
        <begin position="402"/>
        <end position="422"/>
    </location>
</feature>
<dbReference type="OrthoDB" id="6500128at2759"/>
<keyword evidence="7 8" id="KW-0472">Membrane</keyword>
<dbReference type="InterPro" id="IPR027417">
    <property type="entry name" value="P-loop_NTPase"/>
</dbReference>
<dbReference type="GO" id="GO:0140359">
    <property type="term" value="F:ABC-type transporter activity"/>
    <property type="evidence" value="ECO:0007669"/>
    <property type="project" value="InterPro"/>
</dbReference>
<dbReference type="GO" id="GO:0016887">
    <property type="term" value="F:ATP hydrolysis activity"/>
    <property type="evidence" value="ECO:0007669"/>
    <property type="project" value="InterPro"/>
</dbReference>
<sequence>MSGTLQDNIVGFADYDSIWLDTVISAVDLDRDLSSLPKGLPTQVGSRGTNLSRGQRQRVAVARAIYARKQIAIFDDVLSGLDSTTKEHVFEQALGPEGLLRRIGCSVIFCTYDVSLLPRADHITFLGTWGKIEDAGSFSLLSTRSGYIQSLVIRKRSEDGGSRLPPLEDPAAEPPDDITRQLGDASSYKYLAGHIGVWRALTFVLLTYGWAVFSTIGSIWLKSWSSANSSNNATNAYYLGIYALFQALALLFLALLSGFTLTTLAVKAGRSLHQVLLKATVWAPLSFFSAVDVGITTNRFSQDIILINGNMPMALLMTLLAGLVAVIQVMFIAVAAPYVAIAYPFLLVCLYLVQSFYLRTSRQLRFLDLEARTNTVEKNHDLVDASQRPVYLLYMVQRWLQLVLELIIAVMAILLVAVALALQSTSGGFLGVALTQLISLSQELKIMVINYTDLETSLTAISRIQSFEKETPTEYLEHHKSPPSHWPQNGQIQLQGVTATCAFPETTADSAPSIALNNIFLDITGGQRVAICGRSGSGKSTLLAALTSMVDLLPGSCIRIDGLDTRHLRPAAVRAALNVLPQEPFFFYKSVARNLDPDSRHSAEALRAALETCGMWDVVQDAGGVDADV</sequence>
<dbReference type="Gene3D" id="1.20.1560.10">
    <property type="entry name" value="ABC transporter type 1, transmembrane domain"/>
    <property type="match status" value="1"/>
</dbReference>
<evidence type="ECO:0000256" key="1">
    <source>
        <dbReference type="ARBA" id="ARBA00004141"/>
    </source>
</evidence>
<evidence type="ECO:0000256" key="6">
    <source>
        <dbReference type="ARBA" id="ARBA00022989"/>
    </source>
</evidence>
<dbReference type="GO" id="GO:0005524">
    <property type="term" value="F:ATP binding"/>
    <property type="evidence" value="ECO:0007669"/>
    <property type="project" value="UniProtKB-KW"/>
</dbReference>
<feature type="transmembrane region" description="Helical" evidence="8">
    <location>
        <begin position="241"/>
        <end position="266"/>
    </location>
</feature>
<evidence type="ECO:0000259" key="9">
    <source>
        <dbReference type="PROSITE" id="PS50929"/>
    </source>
</evidence>
<keyword evidence="6 8" id="KW-1133">Transmembrane helix</keyword>
<dbReference type="InterPro" id="IPR044726">
    <property type="entry name" value="ABCC_6TM_D2"/>
</dbReference>
<keyword evidence="11" id="KW-1185">Reference proteome</keyword>
<protein>
    <recommendedName>
        <fullName evidence="9">ABC transmembrane type-1 domain-containing protein</fullName>
    </recommendedName>
</protein>
<accession>A0A9W8YJS5</accession>
<proteinExistence type="predicted"/>
<dbReference type="SUPFAM" id="SSF90123">
    <property type="entry name" value="ABC transporter transmembrane region"/>
    <property type="match status" value="1"/>
</dbReference>
<keyword evidence="4" id="KW-0547">Nucleotide-binding</keyword>
<dbReference type="Proteomes" id="UP001140453">
    <property type="component" value="Unassembled WGS sequence"/>
</dbReference>
<dbReference type="PANTHER" id="PTHR24223">
    <property type="entry name" value="ATP-BINDING CASSETTE SUB-FAMILY C"/>
    <property type="match status" value="1"/>
</dbReference>
<dbReference type="InterPro" id="IPR011527">
    <property type="entry name" value="ABC1_TM_dom"/>
</dbReference>
<reference evidence="10" key="1">
    <citation type="submission" date="2022-10" db="EMBL/GenBank/DDBJ databases">
        <title>Tapping the CABI collections for fungal endophytes: first genome assemblies for Collariella, Neodidymelliopsis, Ascochyta clinopodiicola, Didymella pomorum, Didymosphaeria variabile, Neocosmospora piperis and Neocucurbitaria cava.</title>
        <authorList>
            <person name="Hill R."/>
        </authorList>
    </citation>
    <scope>NUCLEOTIDE SEQUENCE</scope>
    <source>
        <strain evidence="10">IMI 355082</strain>
    </source>
</reference>
<feature type="domain" description="ABC transmembrane type-1" evidence="9">
    <location>
        <begin position="204"/>
        <end position="374"/>
    </location>
</feature>
<dbReference type="GO" id="GO:0016020">
    <property type="term" value="C:membrane"/>
    <property type="evidence" value="ECO:0007669"/>
    <property type="project" value="UniProtKB-SubCell"/>
</dbReference>
<evidence type="ECO:0000256" key="2">
    <source>
        <dbReference type="ARBA" id="ARBA00022448"/>
    </source>
</evidence>
<dbReference type="SUPFAM" id="SSF52540">
    <property type="entry name" value="P-loop containing nucleoside triphosphate hydrolases"/>
    <property type="match status" value="2"/>
</dbReference>
<keyword evidence="3 8" id="KW-0812">Transmembrane</keyword>
<evidence type="ECO:0000256" key="5">
    <source>
        <dbReference type="ARBA" id="ARBA00022840"/>
    </source>
</evidence>
<feature type="transmembrane region" description="Helical" evidence="8">
    <location>
        <begin position="314"/>
        <end position="335"/>
    </location>
</feature>
<keyword evidence="5" id="KW-0067">ATP-binding</keyword>
<keyword evidence="2" id="KW-0813">Transport</keyword>
<dbReference type="EMBL" id="JAPEVB010000008">
    <property type="protein sequence ID" value="KAJ4385222.1"/>
    <property type="molecule type" value="Genomic_DNA"/>
</dbReference>
<evidence type="ECO:0000313" key="10">
    <source>
        <dbReference type="EMBL" id="KAJ4385222.1"/>
    </source>
</evidence>
<comment type="caution">
    <text evidence="10">The sequence shown here is derived from an EMBL/GenBank/DDBJ whole genome shotgun (WGS) entry which is preliminary data.</text>
</comment>
<dbReference type="PANTHER" id="PTHR24223:SF399">
    <property type="entry name" value="ABC TRANSPORTER ATNG"/>
    <property type="match status" value="1"/>
</dbReference>
<organism evidence="10 11">
    <name type="scientific">Gnomoniopsis smithogilvyi</name>
    <dbReference type="NCBI Taxonomy" id="1191159"/>
    <lineage>
        <taxon>Eukaryota</taxon>
        <taxon>Fungi</taxon>
        <taxon>Dikarya</taxon>
        <taxon>Ascomycota</taxon>
        <taxon>Pezizomycotina</taxon>
        <taxon>Sordariomycetes</taxon>
        <taxon>Sordariomycetidae</taxon>
        <taxon>Diaporthales</taxon>
        <taxon>Gnomoniaceae</taxon>
        <taxon>Gnomoniopsis</taxon>
    </lineage>
</organism>
<evidence type="ECO:0000256" key="4">
    <source>
        <dbReference type="ARBA" id="ARBA00022741"/>
    </source>
</evidence>
<dbReference type="AlphaFoldDB" id="A0A9W8YJS5"/>
<dbReference type="CDD" id="cd18580">
    <property type="entry name" value="ABC_6TM_ABCC_D2"/>
    <property type="match status" value="1"/>
</dbReference>
<evidence type="ECO:0000256" key="8">
    <source>
        <dbReference type="SAM" id="Phobius"/>
    </source>
</evidence>
<evidence type="ECO:0000313" key="11">
    <source>
        <dbReference type="Proteomes" id="UP001140453"/>
    </source>
</evidence>
<comment type="subcellular location">
    <subcellularLocation>
        <location evidence="1">Membrane</location>
        <topology evidence="1">Multi-pass membrane protein</topology>
    </subcellularLocation>
</comment>